<feature type="compositionally biased region" description="Low complexity" evidence="1">
    <location>
        <begin position="402"/>
        <end position="418"/>
    </location>
</feature>
<feature type="region of interest" description="Disordered" evidence="1">
    <location>
        <begin position="235"/>
        <end position="278"/>
    </location>
</feature>
<feature type="compositionally biased region" description="Low complexity" evidence="1">
    <location>
        <begin position="509"/>
        <end position="526"/>
    </location>
</feature>
<evidence type="ECO:0000313" key="2">
    <source>
        <dbReference type="EMBL" id="EPQ25866.1"/>
    </source>
</evidence>
<feature type="compositionally biased region" description="Low complexity" evidence="1">
    <location>
        <begin position="455"/>
        <end position="479"/>
    </location>
</feature>
<feature type="compositionally biased region" description="Low complexity" evidence="1">
    <location>
        <begin position="491"/>
        <end position="502"/>
    </location>
</feature>
<feature type="region of interest" description="Disordered" evidence="1">
    <location>
        <begin position="382"/>
        <end position="422"/>
    </location>
</feature>
<dbReference type="Proteomes" id="UP000053664">
    <property type="component" value="Unassembled WGS sequence"/>
</dbReference>
<feature type="region of interest" description="Disordered" evidence="1">
    <location>
        <begin position="625"/>
        <end position="644"/>
    </location>
</feature>
<dbReference type="AlphaFoldDB" id="A0A061H5J1"/>
<dbReference type="RefSeq" id="XP_007882274.1">
    <property type="nucleotide sequence ID" value="XM_007884083.1"/>
</dbReference>
<proteinExistence type="predicted"/>
<protein>
    <submittedName>
        <fullName evidence="2">Uncharacterized protein</fullName>
    </submittedName>
</protein>
<feature type="compositionally biased region" description="Low complexity" evidence="1">
    <location>
        <begin position="576"/>
        <end position="592"/>
    </location>
</feature>
<feature type="region of interest" description="Disordered" evidence="1">
    <location>
        <begin position="672"/>
        <end position="692"/>
    </location>
</feature>
<feature type="compositionally biased region" description="Low complexity" evidence="1">
    <location>
        <begin position="239"/>
        <end position="269"/>
    </location>
</feature>
<feature type="region of interest" description="Disordered" evidence="1">
    <location>
        <begin position="445"/>
        <end position="595"/>
    </location>
</feature>
<evidence type="ECO:0000256" key="1">
    <source>
        <dbReference type="SAM" id="MobiDB-lite"/>
    </source>
</evidence>
<dbReference type="eggNOG" id="ENOG502RCMC">
    <property type="taxonomic scope" value="Eukaryota"/>
</dbReference>
<evidence type="ECO:0000313" key="3">
    <source>
        <dbReference type="Proteomes" id="UP000053664"/>
    </source>
</evidence>
<reference evidence="2 3" key="1">
    <citation type="journal article" date="2013" name="Plant Cell">
        <title>The transition from a phytopathogenic smut ancestor to an anamorphic biocontrol agent deciphered by comparative whole-genome analysis.</title>
        <authorList>
            <person name="Lefebvre F."/>
            <person name="Joly D.L."/>
            <person name="Labbe C."/>
            <person name="Teichmann B."/>
            <person name="Linning R."/>
            <person name="Belzile F."/>
            <person name="Bakkeren G."/>
            <person name="Belanger R.R."/>
        </authorList>
    </citation>
    <scope>NUCLEOTIDE SEQUENCE [LARGE SCALE GENOMIC DNA]</scope>
    <source>
        <strain evidence="2 3">PF-1</strain>
    </source>
</reference>
<feature type="compositionally biased region" description="Low complexity" evidence="1">
    <location>
        <begin position="543"/>
        <end position="553"/>
    </location>
</feature>
<dbReference type="HOGENOM" id="CLU_021161_0_0_1"/>
<dbReference type="GeneID" id="19320613"/>
<dbReference type="EMBL" id="KE361649">
    <property type="protein sequence ID" value="EPQ25866.1"/>
    <property type="molecule type" value="Genomic_DNA"/>
</dbReference>
<name>A0A061H5J1_9BASI</name>
<dbReference type="KEGG" id="pfp:PFL1_06540"/>
<organism evidence="2 3">
    <name type="scientific">Pseudozyma flocculosa PF-1</name>
    <dbReference type="NCBI Taxonomy" id="1277687"/>
    <lineage>
        <taxon>Eukaryota</taxon>
        <taxon>Fungi</taxon>
        <taxon>Dikarya</taxon>
        <taxon>Basidiomycota</taxon>
        <taxon>Ustilaginomycotina</taxon>
        <taxon>Ustilaginomycetes</taxon>
        <taxon>Ustilaginales</taxon>
        <taxon>Ustilaginaceae</taxon>
        <taxon>Pseudozyma</taxon>
    </lineage>
</organism>
<dbReference type="OrthoDB" id="2556825at2759"/>
<gene>
    <name evidence="2" type="ORF">PFL1_06540</name>
</gene>
<accession>A0A061H5J1</accession>
<sequence>MDLRRSPSDRPGPGQLTAPAFSVAARLPQELVEYILHLSAVSTRPDSRQEPSPWRATSHPPLSSSQLARLCLLSHAYHETFARALYRSVVLRDGRAVAAFAITLSSSPRYGRCVRHLAIIPHHSDAAMTVHGGSGAGRDPEDYGAGAFSGVRTGVRADAILPLCPNATHLLLSRSMFDDWSPGLYSTASAREVSLIGVGRASDLDGLVSRHRQTMTAALQNNPTIQALLNNSSMARPTAGESSGGSASDGLSPAQADTSSSSSGSGSSDSRGRPSRPSATLSLTHLHLANFDGRLVHHLAQLTSLTHIVLSYPRSPPVQDAAADGPILPRSHLLLLLGSGRIRRIVIRASPSTCHRILEEIAPIRDDKLVIRPVRLPAGEEVGQRRQYRGNADTRAAATNVSSSHVSSGSSSSAGGSSEPRRGVGEVDLLAEWWERIHLDALQHHRGDRPTAWASSSSSRGRGDSLSSSEMDADSSWSSAEREPGSNGDAGFHSGSGSSGRSGDARTQSGSAASGSGSGSGSYDSDVYSDDDDGGGGTDADADGSAGYDAHGAFRAWPPGPTHSGLPPRLSPRIEAGLAAAAATAGQAMPAQAAPPPRIPIEMLLAYEDLEQARQRRNAGLLVPSVRRRSASRSDDGRRRIRPGAFAARRSDVRGATDAGLERIASLLALEVDSQERHHGDQDAAAASSSEQ</sequence>